<evidence type="ECO:0000256" key="3">
    <source>
        <dbReference type="ARBA" id="ARBA00020629"/>
    </source>
</evidence>
<feature type="compositionally biased region" description="Acidic residues" evidence="10">
    <location>
        <begin position="260"/>
        <end position="272"/>
    </location>
</feature>
<sequence>MLPHRKPTDNQAFLSVPVSRVGSSARLNQLSSQGTATPNAYASIPSTPNAYVSSSLNPTRNPPILSGGTFKTNEEVEDFEKLPIVQDLTQFEKELNLLSSDISSFRDDRILKSVETLISLNDAIYQGISRVEQHQILGKKIKSLEEERKQLDLASKNTLRKFIQYRAELKKLPSLPTVKKSSDNDRNIVDVKEVLKYAMKLSKFTKAPPSTSDVPFQTVHPNNYIWPAEDALRRGMLAVSSLRGEEIIQSELGGTSVEPKEEENMEVDEEETPIVPEVRHQVHGHQEKRPVEEPKVLDLDLFDPEDEFSD</sequence>
<feature type="coiled-coil region" evidence="9">
    <location>
        <begin position="134"/>
        <end position="161"/>
    </location>
</feature>
<feature type="region of interest" description="Disordered" evidence="10">
    <location>
        <begin position="250"/>
        <end position="310"/>
    </location>
</feature>
<evidence type="ECO:0000256" key="10">
    <source>
        <dbReference type="SAM" id="MobiDB-lite"/>
    </source>
</evidence>
<protein>
    <recommendedName>
        <fullName evidence="3 8">Mediator of RNA polymerase II transcription subunit 4</fullName>
    </recommendedName>
    <alternativeName>
        <fullName evidence="7 8">Mediator complex subunit 4</fullName>
    </alternativeName>
</protein>
<evidence type="ECO:0000313" key="11">
    <source>
        <dbReference type="EMBL" id="CAK7904869.1"/>
    </source>
</evidence>
<keyword evidence="6 8" id="KW-0539">Nucleus</keyword>
<dbReference type="EMBL" id="OZ004256">
    <property type="protein sequence ID" value="CAK7904869.1"/>
    <property type="molecule type" value="Genomic_DNA"/>
</dbReference>
<keyword evidence="12" id="KW-1185">Reference proteome</keyword>
<evidence type="ECO:0000256" key="6">
    <source>
        <dbReference type="ARBA" id="ARBA00023242"/>
    </source>
</evidence>
<evidence type="ECO:0000256" key="9">
    <source>
        <dbReference type="SAM" id="Coils"/>
    </source>
</evidence>
<comment type="subcellular location">
    <subcellularLocation>
        <location evidence="1 8">Nucleus</location>
    </subcellularLocation>
</comment>
<evidence type="ECO:0000256" key="8">
    <source>
        <dbReference type="RuleBase" id="RU364141"/>
    </source>
</evidence>
<feature type="compositionally biased region" description="Basic and acidic residues" evidence="10">
    <location>
        <begin position="277"/>
        <end position="298"/>
    </location>
</feature>
<evidence type="ECO:0000256" key="2">
    <source>
        <dbReference type="ARBA" id="ARBA00009626"/>
    </source>
</evidence>
<organism evidence="11 12">
    <name type="scientific">[Candida] anglica</name>
    <dbReference type="NCBI Taxonomy" id="148631"/>
    <lineage>
        <taxon>Eukaryota</taxon>
        <taxon>Fungi</taxon>
        <taxon>Dikarya</taxon>
        <taxon>Ascomycota</taxon>
        <taxon>Saccharomycotina</taxon>
        <taxon>Pichiomycetes</taxon>
        <taxon>Debaryomycetaceae</taxon>
        <taxon>Kurtzmaniella</taxon>
    </lineage>
</organism>
<keyword evidence="8" id="KW-0010">Activator</keyword>
<evidence type="ECO:0000256" key="5">
    <source>
        <dbReference type="ARBA" id="ARBA00023163"/>
    </source>
</evidence>
<dbReference type="PANTHER" id="PTHR13208:SF2">
    <property type="entry name" value="MEDIATOR OF RNA POLYMERASE II TRANSCRIPTION SUBUNIT 4"/>
    <property type="match status" value="1"/>
</dbReference>
<feature type="compositionally biased region" description="Acidic residues" evidence="10">
    <location>
        <begin position="300"/>
        <end position="310"/>
    </location>
</feature>
<dbReference type="PANTHER" id="PTHR13208">
    <property type="entry name" value="MEDIATOR OF RNA POLYMERASE II TRANSCRIPTION SUBUNIT 4"/>
    <property type="match status" value="1"/>
</dbReference>
<dbReference type="Proteomes" id="UP001497600">
    <property type="component" value="Chromosome D"/>
</dbReference>
<keyword evidence="5 8" id="KW-0804">Transcription</keyword>
<comment type="function">
    <text evidence="8">Component of the Mediator complex, a coactivator involved in the regulated transcription of nearly all RNA polymerase II-dependent genes. Mediator functions as a bridge to convey information from gene-specific regulatory proteins to the basal RNA polymerase II transcription machinery. Mediator is recruited to promoters by direct interactions with regulatory proteins and serves as a scaffold for the assembly of a functional preinitiation complex with RNA polymerase II and the general transcription factors.</text>
</comment>
<gene>
    <name evidence="8 11" type="primary">MED4</name>
    <name evidence="11" type="ORF">CAAN4_D11408</name>
</gene>
<evidence type="ECO:0000256" key="1">
    <source>
        <dbReference type="ARBA" id="ARBA00004123"/>
    </source>
</evidence>
<dbReference type="Pfam" id="PF10018">
    <property type="entry name" value="Med4"/>
    <property type="match status" value="1"/>
</dbReference>
<reference evidence="11 12" key="1">
    <citation type="submission" date="2024-01" db="EMBL/GenBank/DDBJ databases">
        <authorList>
            <consortium name="Genoscope - CEA"/>
            <person name="William W."/>
        </authorList>
    </citation>
    <scope>NUCLEOTIDE SEQUENCE [LARGE SCALE GENOMIC DNA]</scope>
    <source>
        <strain evidence="11 12">29B2s-10</strain>
    </source>
</reference>
<evidence type="ECO:0000256" key="4">
    <source>
        <dbReference type="ARBA" id="ARBA00023015"/>
    </source>
</evidence>
<proteinExistence type="inferred from homology"/>
<name>A0ABP0ECM4_9ASCO</name>
<evidence type="ECO:0000313" key="12">
    <source>
        <dbReference type="Proteomes" id="UP001497600"/>
    </source>
</evidence>
<evidence type="ECO:0000256" key="7">
    <source>
        <dbReference type="ARBA" id="ARBA00031257"/>
    </source>
</evidence>
<dbReference type="InterPro" id="IPR019258">
    <property type="entry name" value="Mediator_Med4"/>
</dbReference>
<accession>A0ABP0ECM4</accession>
<keyword evidence="4 8" id="KW-0805">Transcription regulation</keyword>
<comment type="similarity">
    <text evidence="2 8">Belongs to the Mediator complex subunit 4 family.</text>
</comment>
<keyword evidence="9" id="KW-0175">Coiled coil</keyword>
<comment type="subunit">
    <text evidence="8">Component of the Mediator complex.</text>
</comment>